<dbReference type="Proteomes" id="UP000812440">
    <property type="component" value="Chromosome 5"/>
</dbReference>
<evidence type="ECO:0000256" key="4">
    <source>
        <dbReference type="PROSITE-ProRule" id="PRU01377"/>
    </source>
</evidence>
<dbReference type="InterPro" id="IPR049897">
    <property type="entry name" value="CYSTATIN_LXN"/>
</dbReference>
<dbReference type="InterPro" id="IPR046350">
    <property type="entry name" value="Cystatin_sf"/>
</dbReference>
<dbReference type="Gene3D" id="3.10.450.10">
    <property type="match status" value="2"/>
</dbReference>
<comment type="caution">
    <text evidence="7">The sequence shown here is derived from an EMBL/GenBank/DDBJ whole genome shotgun (WGS) entry which is preliminary data.</text>
</comment>
<dbReference type="PROSITE" id="PS52033">
    <property type="entry name" value="CYSTATIN_LXN"/>
    <property type="match status" value="2"/>
</dbReference>
<dbReference type="PANTHER" id="PTHR28591">
    <property type="entry name" value="LATEXIN"/>
    <property type="match status" value="1"/>
</dbReference>
<dbReference type="GO" id="GO:0008191">
    <property type="term" value="F:metalloendopeptidase inhibitor activity"/>
    <property type="evidence" value="ECO:0007669"/>
    <property type="project" value="UniProtKB-UniRule"/>
</dbReference>
<keyword evidence="2 4" id="KW-0646">Protease inhibitor</keyword>
<dbReference type="PANTHER" id="PTHR28591:SF2">
    <property type="entry name" value="RETINOIC ACID RECEPTOR RESPONDER PROTEIN 1"/>
    <property type="match status" value="1"/>
</dbReference>
<evidence type="ECO:0000259" key="6">
    <source>
        <dbReference type="PROSITE" id="PS52033"/>
    </source>
</evidence>
<keyword evidence="5" id="KW-0732">Signal</keyword>
<evidence type="ECO:0000313" key="8">
    <source>
        <dbReference type="Proteomes" id="UP000812440"/>
    </source>
</evidence>
<gene>
    <name evidence="7" type="ORF">GDO86_010139</name>
</gene>
<evidence type="ECO:0000256" key="5">
    <source>
        <dbReference type="SAM" id="SignalP"/>
    </source>
</evidence>
<dbReference type="InterPro" id="IPR009684">
    <property type="entry name" value="Latexin"/>
</dbReference>
<comment type="similarity">
    <text evidence="1 4">Belongs to the protease inhibitor I47 (latexin) family.</text>
</comment>
<protein>
    <recommendedName>
        <fullName evidence="6">Cystatin LXN-type domain-containing protein</fullName>
    </recommendedName>
</protein>
<evidence type="ECO:0000256" key="2">
    <source>
        <dbReference type="ARBA" id="ARBA00022690"/>
    </source>
</evidence>
<accession>A0A8T2JLR9</accession>
<feature type="domain" description="Cystatin LXN-type" evidence="6">
    <location>
        <begin position="143"/>
        <end position="246"/>
    </location>
</feature>
<dbReference type="OrthoDB" id="9254763at2759"/>
<organism evidence="7 8">
    <name type="scientific">Hymenochirus boettgeri</name>
    <name type="common">Congo dwarf clawed frog</name>
    <dbReference type="NCBI Taxonomy" id="247094"/>
    <lineage>
        <taxon>Eukaryota</taxon>
        <taxon>Metazoa</taxon>
        <taxon>Chordata</taxon>
        <taxon>Craniata</taxon>
        <taxon>Vertebrata</taxon>
        <taxon>Euteleostomi</taxon>
        <taxon>Amphibia</taxon>
        <taxon>Batrachia</taxon>
        <taxon>Anura</taxon>
        <taxon>Pipoidea</taxon>
        <taxon>Pipidae</taxon>
        <taxon>Pipinae</taxon>
        <taxon>Hymenochirus</taxon>
    </lineage>
</organism>
<sequence>MQLLLCLSALLPFAIQALPSPESWSVRVIPTSFRAAREAGRVAVQYLNYHSGSPHHLVYLDEVKKATVKTVPEIGNKFYIEFTTKDYESNQETGTCTAAIFYHTAYPGPAVHVNCSSSRSLKKAREDDYNFYKQMKKQTIPISGEDIPDSFGFIDPDFIGVWYLAIMGSSFAMWKETFEGRSYTMAQIKNVKQLLRKDDYISFDYDILLHELPTEEMVSCNLHVVWIPGRPPKVDYHCTHKLENGSGTEPEEGSTFLGNFK</sequence>
<dbReference type="EMBL" id="JAACNH010000004">
    <property type="protein sequence ID" value="KAG8445242.1"/>
    <property type="molecule type" value="Genomic_DNA"/>
</dbReference>
<evidence type="ECO:0000256" key="3">
    <source>
        <dbReference type="ARBA" id="ARBA00022737"/>
    </source>
</evidence>
<dbReference type="GO" id="GO:0005615">
    <property type="term" value="C:extracellular space"/>
    <property type="evidence" value="ECO:0007669"/>
    <property type="project" value="TreeGrafter"/>
</dbReference>
<feature type="domain" description="Cystatin LXN-type" evidence="6">
    <location>
        <begin position="25"/>
        <end position="123"/>
    </location>
</feature>
<evidence type="ECO:0000256" key="1">
    <source>
        <dbReference type="ARBA" id="ARBA00010083"/>
    </source>
</evidence>
<name>A0A8T2JLR9_9PIPI</name>
<evidence type="ECO:0000313" key="7">
    <source>
        <dbReference type="EMBL" id="KAG8445242.1"/>
    </source>
</evidence>
<keyword evidence="3" id="KW-0677">Repeat</keyword>
<reference evidence="7" key="1">
    <citation type="thesis" date="2020" institute="ProQuest LLC" country="789 East Eisenhower Parkway, Ann Arbor, MI, USA">
        <title>Comparative Genomics and Chromosome Evolution.</title>
        <authorList>
            <person name="Mudd A.B."/>
        </authorList>
    </citation>
    <scope>NUCLEOTIDE SEQUENCE</scope>
    <source>
        <strain evidence="7">Female2</strain>
        <tissue evidence="7">Blood</tissue>
    </source>
</reference>
<keyword evidence="8" id="KW-1185">Reference proteome</keyword>
<feature type="signal peptide" evidence="5">
    <location>
        <begin position="1"/>
        <end position="17"/>
    </location>
</feature>
<proteinExistence type="inferred from homology"/>
<dbReference type="Pfam" id="PF06907">
    <property type="entry name" value="LXN"/>
    <property type="match status" value="1"/>
</dbReference>
<dbReference type="AlphaFoldDB" id="A0A8T2JLR9"/>
<feature type="chain" id="PRO_5035757870" description="Cystatin LXN-type domain-containing protein" evidence="5">
    <location>
        <begin position="18"/>
        <end position="261"/>
    </location>
</feature>
<dbReference type="SUPFAM" id="SSF54403">
    <property type="entry name" value="Cystatin/monellin"/>
    <property type="match status" value="2"/>
</dbReference>